<evidence type="ECO:0000313" key="2">
    <source>
        <dbReference type="EMBL" id="KCW59287.1"/>
    </source>
</evidence>
<sequence length="72" mass="8140">MMLLLCLFVSYTNAASGKEEFMRYPFGYLLPSAARVEWIPSHVYHLASLPSWSGGMRYVELDPCGTYVTTLT</sequence>
<organism evidence="2">
    <name type="scientific">Eucalyptus grandis</name>
    <name type="common">Flooded gum</name>
    <dbReference type="NCBI Taxonomy" id="71139"/>
    <lineage>
        <taxon>Eukaryota</taxon>
        <taxon>Viridiplantae</taxon>
        <taxon>Streptophyta</taxon>
        <taxon>Embryophyta</taxon>
        <taxon>Tracheophyta</taxon>
        <taxon>Spermatophyta</taxon>
        <taxon>Magnoliopsida</taxon>
        <taxon>eudicotyledons</taxon>
        <taxon>Gunneridae</taxon>
        <taxon>Pentapetalae</taxon>
        <taxon>rosids</taxon>
        <taxon>malvids</taxon>
        <taxon>Myrtales</taxon>
        <taxon>Myrtaceae</taxon>
        <taxon>Myrtoideae</taxon>
        <taxon>Eucalypteae</taxon>
        <taxon>Eucalyptus</taxon>
    </lineage>
</organism>
<dbReference type="Gramene" id="KCW59287">
    <property type="protein sequence ID" value="KCW59287"/>
    <property type="gene ID" value="EUGRSUZ_H01967"/>
</dbReference>
<protein>
    <submittedName>
        <fullName evidence="2">Uncharacterized protein</fullName>
    </submittedName>
</protein>
<dbReference type="InParanoid" id="A0A059AZ77"/>
<evidence type="ECO:0000256" key="1">
    <source>
        <dbReference type="SAM" id="SignalP"/>
    </source>
</evidence>
<proteinExistence type="predicted"/>
<feature type="signal peptide" evidence="1">
    <location>
        <begin position="1"/>
        <end position="17"/>
    </location>
</feature>
<dbReference type="AlphaFoldDB" id="A0A059AZ77"/>
<accession>A0A059AZ77</accession>
<reference evidence="2" key="1">
    <citation type="submission" date="2013-07" db="EMBL/GenBank/DDBJ databases">
        <title>The genome of Eucalyptus grandis.</title>
        <authorList>
            <person name="Schmutz J."/>
            <person name="Hayes R."/>
            <person name="Myburg A."/>
            <person name="Tuskan G."/>
            <person name="Grattapaglia D."/>
            <person name="Rokhsar D.S."/>
        </authorList>
    </citation>
    <scope>NUCLEOTIDE SEQUENCE</scope>
    <source>
        <tissue evidence="2">Leaf extractions</tissue>
    </source>
</reference>
<gene>
    <name evidence="2" type="ORF">EUGRSUZ_H01967</name>
</gene>
<dbReference type="EMBL" id="KK198760">
    <property type="protein sequence ID" value="KCW59287.1"/>
    <property type="molecule type" value="Genomic_DNA"/>
</dbReference>
<keyword evidence="1" id="KW-0732">Signal</keyword>
<feature type="chain" id="PRO_5001567770" evidence="1">
    <location>
        <begin position="18"/>
        <end position="72"/>
    </location>
</feature>
<name>A0A059AZ77_EUCGR</name>